<feature type="transmembrane region" description="Helical" evidence="2">
    <location>
        <begin position="20"/>
        <end position="37"/>
    </location>
</feature>
<gene>
    <name evidence="4" type="ORF">CIK66_13240</name>
</gene>
<keyword evidence="4" id="KW-0378">Hydrolase</keyword>
<dbReference type="RefSeq" id="WP_096197452.1">
    <property type="nucleotide sequence ID" value="NZ_JBQQGT010000013.1"/>
</dbReference>
<feature type="compositionally biased region" description="Low complexity" evidence="1">
    <location>
        <begin position="817"/>
        <end position="832"/>
    </location>
</feature>
<feature type="transmembrane region" description="Helical" evidence="2">
    <location>
        <begin position="67"/>
        <end position="85"/>
    </location>
</feature>
<organism evidence="4 5">
    <name type="scientific">Brachybacterium alimentarium</name>
    <dbReference type="NCBI Taxonomy" id="47845"/>
    <lineage>
        <taxon>Bacteria</taxon>
        <taxon>Bacillati</taxon>
        <taxon>Actinomycetota</taxon>
        <taxon>Actinomycetes</taxon>
        <taxon>Micrococcales</taxon>
        <taxon>Dermabacteraceae</taxon>
        <taxon>Brachybacterium</taxon>
    </lineage>
</organism>
<comment type="caution">
    <text evidence="4">The sequence shown here is derived from an EMBL/GenBank/DDBJ whole genome shotgun (WGS) entry which is preliminary data.</text>
</comment>
<dbReference type="PANTHER" id="PTHR42736">
    <property type="entry name" value="PROTEIN-GLUTAMINE GAMMA-GLUTAMYLTRANSFERASE"/>
    <property type="match status" value="1"/>
</dbReference>
<reference evidence="4 5" key="1">
    <citation type="journal article" date="2017" name="Elife">
        <title>Extensive horizontal gene transfer in cheese-associated bacteria.</title>
        <authorList>
            <person name="Bonham K.S."/>
            <person name="Wolfe B.E."/>
            <person name="Dutton R.J."/>
        </authorList>
    </citation>
    <scope>NUCLEOTIDE SEQUENCE [LARGE SCALE GENOMIC DNA]</scope>
    <source>
        <strain evidence="4 5">341_9</strain>
    </source>
</reference>
<dbReference type="InterPro" id="IPR021878">
    <property type="entry name" value="TgpA_N"/>
</dbReference>
<feature type="compositionally biased region" description="Acidic residues" evidence="1">
    <location>
        <begin position="585"/>
        <end position="597"/>
    </location>
</feature>
<dbReference type="Pfam" id="PF11992">
    <property type="entry name" value="TgpA_N"/>
    <property type="match status" value="1"/>
</dbReference>
<keyword evidence="2" id="KW-0472">Membrane</keyword>
<dbReference type="InterPro" id="IPR002931">
    <property type="entry name" value="Transglutaminase-like"/>
</dbReference>
<proteinExistence type="predicted"/>
<name>A0A2A3YFJ2_9MICO</name>
<feature type="region of interest" description="Disordered" evidence="1">
    <location>
        <begin position="817"/>
        <end position="867"/>
    </location>
</feature>
<dbReference type="OrthoDB" id="9804023at2"/>
<evidence type="ECO:0000259" key="3">
    <source>
        <dbReference type="SMART" id="SM00460"/>
    </source>
</evidence>
<feature type="region of interest" description="Disordered" evidence="1">
    <location>
        <begin position="685"/>
        <end position="710"/>
    </location>
</feature>
<feature type="region of interest" description="Disordered" evidence="1">
    <location>
        <begin position="570"/>
        <end position="638"/>
    </location>
</feature>
<evidence type="ECO:0000256" key="1">
    <source>
        <dbReference type="SAM" id="MobiDB-lite"/>
    </source>
</evidence>
<protein>
    <submittedName>
        <fullName evidence="4">Cysteine protease</fullName>
    </submittedName>
</protein>
<dbReference type="EMBL" id="NRGR01000021">
    <property type="protein sequence ID" value="PCC38542.1"/>
    <property type="molecule type" value="Genomic_DNA"/>
</dbReference>
<dbReference type="Gene3D" id="3.10.620.30">
    <property type="match status" value="1"/>
</dbReference>
<dbReference type="Pfam" id="PF01841">
    <property type="entry name" value="Transglut_core"/>
    <property type="match status" value="1"/>
</dbReference>
<keyword evidence="4" id="KW-0645">Protease</keyword>
<feature type="transmembrane region" description="Helical" evidence="2">
    <location>
        <begin position="43"/>
        <end position="60"/>
    </location>
</feature>
<dbReference type="InterPro" id="IPR052901">
    <property type="entry name" value="Bact_TGase-like"/>
</dbReference>
<evidence type="ECO:0000313" key="4">
    <source>
        <dbReference type="EMBL" id="PCC38542.1"/>
    </source>
</evidence>
<keyword evidence="5" id="KW-1185">Reference proteome</keyword>
<feature type="transmembrane region" description="Helical" evidence="2">
    <location>
        <begin position="97"/>
        <end position="117"/>
    </location>
</feature>
<accession>A0A2A3YFJ2</accession>
<feature type="compositionally biased region" description="Polar residues" evidence="1">
    <location>
        <begin position="574"/>
        <end position="584"/>
    </location>
</feature>
<keyword evidence="2" id="KW-0812">Transmembrane</keyword>
<feature type="domain" description="Transglutaminase-like" evidence="3">
    <location>
        <begin position="498"/>
        <end position="568"/>
    </location>
</feature>
<dbReference type="Proteomes" id="UP000218598">
    <property type="component" value="Unassembled WGS sequence"/>
</dbReference>
<dbReference type="GO" id="GO:0006508">
    <property type="term" value="P:proteolysis"/>
    <property type="evidence" value="ECO:0007669"/>
    <property type="project" value="UniProtKB-KW"/>
</dbReference>
<sequence length="878" mass="91436">MSPLMGRPSLRGTALLGRELALLLAILISSAPLSMLLDGSSWLTLTLAATAPVIVSGAVLRSLLRHLWLVPLVQLVVLAVMLLVMESVQGLVSVSDGPIALVTAQTSIFPGAMSELASGTAPMTLGSRGTVAVVLLMALGALILDLVYVDLGWHTPTGLALLGTLLIPALQAPEGGSWWTVAGPVLAGLLILATRTLHADPSYIEGDRRPQAGPLPMPLRTTGAAVVGTLLIASLAMPLGTALPQIAPTQVALDMDVINQWQNRDMPQLGPVMIDDDISVRRSLLEQSDAEVLRYSTTAAEPSYLRLRTLNSFDGENFTADVSGEEPLLGRTAFSDARTDGTAVAGTSADLETTEISVEDLAGDRLPAPSDIRRVTTSDAEVSDALSVQPTNGEIAMSGVRTSLVGLGYTVTTETSPASPEALRTVDPAVFDQPLEAGYIRTEEVPQIAVDLADQVRADAGAENAFDTAVAYQEYFNSSFAYSLTVNSPPGEDPLESFLADRIGYCEQFAASFALMMTSQGYPTRVAIGFTPGEQDGDQWSVTAKNAHAWPEVWFGPEYGWVRFEPTPSAAANGVSTPSVTEDGSGQDDSDAAEEPSEAPTTEGPEEASASEEAVTTEDPARSADASTSDGGGLVTDPATVQRVEGGVFTLLILGFLVAAGGAAAVVLVRRHRVNSRDARWDQYVQGATGDDAEGERGSGDGAGDGPLDPADAAILAERIRRRAGELAWTELTWELVVRDRVLRLIGWTGAWGSPPQRIALDDSLPPGRALEDLLAQIAAGDTEVTDEDHAAAARIASACTAARYAAPLPEPGAAAAAQATASATPPSAGSARDAAAPSTPGTSTPASADGASEPATDTMASLRADSDQLIALIRRAR</sequence>
<dbReference type="SMART" id="SM00460">
    <property type="entry name" value="TGc"/>
    <property type="match status" value="1"/>
</dbReference>
<evidence type="ECO:0000256" key="2">
    <source>
        <dbReference type="SAM" id="Phobius"/>
    </source>
</evidence>
<feature type="transmembrane region" description="Helical" evidence="2">
    <location>
        <begin position="129"/>
        <end position="149"/>
    </location>
</feature>
<dbReference type="AlphaFoldDB" id="A0A2A3YFJ2"/>
<dbReference type="GO" id="GO:0008233">
    <property type="term" value="F:peptidase activity"/>
    <property type="evidence" value="ECO:0007669"/>
    <property type="project" value="UniProtKB-KW"/>
</dbReference>
<dbReference type="PANTHER" id="PTHR42736:SF1">
    <property type="entry name" value="PROTEIN-GLUTAMINE GAMMA-GLUTAMYLTRANSFERASE"/>
    <property type="match status" value="1"/>
</dbReference>
<keyword evidence="2" id="KW-1133">Transmembrane helix</keyword>
<feature type="transmembrane region" description="Helical" evidence="2">
    <location>
        <begin position="648"/>
        <end position="669"/>
    </location>
</feature>
<dbReference type="SUPFAM" id="SSF54001">
    <property type="entry name" value="Cysteine proteinases"/>
    <property type="match status" value="1"/>
</dbReference>
<evidence type="ECO:0000313" key="5">
    <source>
        <dbReference type="Proteomes" id="UP000218598"/>
    </source>
</evidence>
<dbReference type="InterPro" id="IPR038765">
    <property type="entry name" value="Papain-like_cys_pep_sf"/>
</dbReference>